<reference evidence="10 11" key="1">
    <citation type="submission" date="2018-09" db="EMBL/GenBank/DDBJ databases">
        <title>Genomic Encyclopedia of Archaeal and Bacterial Type Strains, Phase II (KMG-II): from individual species to whole genera.</title>
        <authorList>
            <person name="Goeker M."/>
        </authorList>
    </citation>
    <scope>NUCLEOTIDE SEQUENCE [LARGE SCALE GENOMIC DNA]</scope>
    <source>
        <strain evidence="10 11">DSM 17008</strain>
    </source>
</reference>
<gene>
    <name evidence="10" type="ORF">ATL39_1944</name>
</gene>
<evidence type="ECO:0000256" key="3">
    <source>
        <dbReference type="ARBA" id="ARBA00022475"/>
    </source>
</evidence>
<feature type="transmembrane region" description="Helical" evidence="9">
    <location>
        <begin position="48"/>
        <end position="67"/>
    </location>
</feature>
<dbReference type="RefSeq" id="WP_245960965.1">
    <property type="nucleotide sequence ID" value="NZ_RAPK01000008.1"/>
</dbReference>
<evidence type="ECO:0000313" key="10">
    <source>
        <dbReference type="EMBL" id="RKD73642.1"/>
    </source>
</evidence>
<evidence type="ECO:0000256" key="2">
    <source>
        <dbReference type="ARBA" id="ARBA00022448"/>
    </source>
</evidence>
<evidence type="ECO:0000313" key="11">
    <source>
        <dbReference type="Proteomes" id="UP000285120"/>
    </source>
</evidence>
<protein>
    <submittedName>
        <fullName evidence="10">Uncharacterized protein</fullName>
    </submittedName>
</protein>
<keyword evidence="5 9" id="KW-0812">Transmembrane</keyword>
<dbReference type="Proteomes" id="UP000285120">
    <property type="component" value="Unassembled WGS sequence"/>
</dbReference>
<feature type="transmembrane region" description="Helical" evidence="9">
    <location>
        <begin position="196"/>
        <end position="217"/>
    </location>
</feature>
<evidence type="ECO:0000256" key="4">
    <source>
        <dbReference type="ARBA" id="ARBA00022519"/>
    </source>
</evidence>
<keyword evidence="2" id="KW-0813">Transport</keyword>
<feature type="transmembrane region" description="Helical" evidence="9">
    <location>
        <begin position="154"/>
        <end position="176"/>
    </location>
</feature>
<feature type="transmembrane region" description="Helical" evidence="9">
    <location>
        <begin position="88"/>
        <end position="108"/>
    </location>
</feature>
<feature type="transmembrane region" description="Helical" evidence="9">
    <location>
        <begin position="342"/>
        <end position="363"/>
    </location>
</feature>
<keyword evidence="6 9" id="KW-1133">Transmembrane helix</keyword>
<keyword evidence="7 9" id="KW-0472">Membrane</keyword>
<evidence type="ECO:0000256" key="9">
    <source>
        <dbReference type="SAM" id="Phobius"/>
    </source>
</evidence>
<feature type="transmembrane region" description="Helical" evidence="9">
    <location>
        <begin position="314"/>
        <end position="335"/>
    </location>
</feature>
<keyword evidence="4" id="KW-0997">Cell inner membrane</keyword>
<keyword evidence="3" id="KW-1003">Cell membrane</keyword>
<keyword evidence="11" id="KW-1185">Reference proteome</keyword>
<dbReference type="EMBL" id="RAPK01000008">
    <property type="protein sequence ID" value="RKD73642.1"/>
    <property type="molecule type" value="Genomic_DNA"/>
</dbReference>
<name>A0A419V5D6_9BACL</name>
<proteinExistence type="inferred from homology"/>
<evidence type="ECO:0000256" key="5">
    <source>
        <dbReference type="ARBA" id="ARBA00022692"/>
    </source>
</evidence>
<feature type="transmembrane region" description="Helical" evidence="9">
    <location>
        <begin position="21"/>
        <end position="42"/>
    </location>
</feature>
<evidence type="ECO:0000256" key="8">
    <source>
        <dbReference type="ARBA" id="ARBA00035655"/>
    </source>
</evidence>
<dbReference type="InterPro" id="IPR007272">
    <property type="entry name" value="Sulf_transp_TsuA/YedE"/>
</dbReference>
<dbReference type="AlphaFoldDB" id="A0A419V5D6"/>
<accession>A0A419V5D6</accession>
<comment type="subcellular location">
    <subcellularLocation>
        <location evidence="1">Cell inner membrane</location>
        <topology evidence="1">Multi-pass membrane protein</topology>
    </subcellularLocation>
</comment>
<evidence type="ECO:0000256" key="1">
    <source>
        <dbReference type="ARBA" id="ARBA00004429"/>
    </source>
</evidence>
<comment type="caution">
    <text evidence="10">The sequence shown here is derived from an EMBL/GenBank/DDBJ whole genome shotgun (WGS) entry which is preliminary data.</text>
</comment>
<feature type="transmembrane region" description="Helical" evidence="9">
    <location>
        <begin position="114"/>
        <end position="133"/>
    </location>
</feature>
<feature type="transmembrane region" description="Helical" evidence="9">
    <location>
        <begin position="238"/>
        <end position="262"/>
    </location>
</feature>
<evidence type="ECO:0000256" key="6">
    <source>
        <dbReference type="ARBA" id="ARBA00022989"/>
    </source>
</evidence>
<dbReference type="PANTHER" id="PTHR30574">
    <property type="entry name" value="INNER MEMBRANE PROTEIN YEDE"/>
    <property type="match status" value="1"/>
</dbReference>
<dbReference type="Pfam" id="PF04143">
    <property type="entry name" value="Sulf_transp"/>
    <property type="match status" value="1"/>
</dbReference>
<dbReference type="GO" id="GO:0005886">
    <property type="term" value="C:plasma membrane"/>
    <property type="evidence" value="ECO:0007669"/>
    <property type="project" value="UniProtKB-SubCell"/>
</dbReference>
<feature type="transmembrane region" description="Helical" evidence="9">
    <location>
        <begin position="375"/>
        <end position="396"/>
    </location>
</feature>
<sequence>MSQEEKKKPSSSGIELKDPQNILTIIGLAAALVLTYFAYFYSGWSLVLLFWIGTGIGFTLFHARFGFSAVYREIVESGNTQMLRAHMLMLAIAATLFMPIFMFDLGWFNATPQGAVSALSVGLVVGSFIFGFGMEMGSGMAPSSLYKAEGGRSAMMCTLLGFLTGAVLSASHFGFWNDTLPSGPDISLAADTGLGYVGAWLLSLAVFAVVAAGSYMYKKRKRPPVLPALPAAVGWRKIFFGSWPLWVGALLLAVLNAAALMVQGEPWKLTAAFILWGSQLVELTGINVEQWSYWVAQDRLAALRQTIFMDGTSVLNLGVITGTFLTMTIGGLVRFERIPLRIVLVALGGGLLMGYGAGISFGANVGSYFSGIASFSLHAWIWTCFAVLGVYSAYFLEKKLQLTQSNKK</sequence>
<evidence type="ECO:0000256" key="7">
    <source>
        <dbReference type="ARBA" id="ARBA00023136"/>
    </source>
</evidence>
<comment type="similarity">
    <text evidence="8">Belongs to the TsuA/YedE (TC 9.B.102) family.</text>
</comment>
<dbReference type="PANTHER" id="PTHR30574:SF1">
    <property type="entry name" value="SULPHUR TRANSPORT DOMAIN-CONTAINING PROTEIN"/>
    <property type="match status" value="1"/>
</dbReference>
<organism evidence="10 11">
    <name type="scientific">Sinobaca qinghaiensis</name>
    <dbReference type="NCBI Taxonomy" id="342944"/>
    <lineage>
        <taxon>Bacteria</taxon>
        <taxon>Bacillati</taxon>
        <taxon>Bacillota</taxon>
        <taxon>Bacilli</taxon>
        <taxon>Bacillales</taxon>
        <taxon>Sporolactobacillaceae</taxon>
        <taxon>Sinobaca</taxon>
    </lineage>
</organism>